<sequence length="268" mass="30561">MGTSSIYNGPKDKNPLLPEGFEDEYDPDHQDNNDDDQELAEPILEFPWQAAKKSMSQFINDKSKNKGRIARNYVRALGGANNAAKSAKAARSSTIQLGRFLSDVITEGIEKTLSKLEIEFRGKSVESLFSELVNVIAGDSNSKEDIAAKNASMEALSELYNFLEQNEMDIRKLESMDENFIDKVMEIFVNSYLIERLLKDLQSRFEKYAEDISTAITKENEVKEYITESVAVTLNQVRFNNLDYRNKNIDKIVEGIYRDCYEVLEAYI</sequence>
<dbReference type="OrthoDB" id="1440524at2"/>
<accession>A0A5D4TMJ9</accession>
<reference evidence="2 3" key="1">
    <citation type="submission" date="2019-08" db="EMBL/GenBank/DDBJ databases">
        <title>Bacillus genomes from the desert of Cuatro Cienegas, Coahuila.</title>
        <authorList>
            <person name="Olmedo-Alvarez G."/>
        </authorList>
    </citation>
    <scope>NUCLEOTIDE SEQUENCE [LARGE SCALE GENOMIC DNA]</scope>
    <source>
        <strain evidence="2 3">CH451a_14T</strain>
    </source>
</reference>
<dbReference type="NCBIfam" id="NF041924">
    <property type="entry name" value="QatB"/>
    <property type="match status" value="1"/>
</dbReference>
<dbReference type="RefSeq" id="WP_148992223.1">
    <property type="nucleotide sequence ID" value="NZ_VTEW01000011.1"/>
</dbReference>
<proteinExistence type="predicted"/>
<comment type="caution">
    <text evidence="2">The sequence shown here is derived from an EMBL/GenBank/DDBJ whole genome shotgun (WGS) entry which is preliminary data.</text>
</comment>
<name>A0A5D4TMJ9_9BACI</name>
<feature type="region of interest" description="Disordered" evidence="1">
    <location>
        <begin position="1"/>
        <end position="40"/>
    </location>
</feature>
<dbReference type="InterPro" id="IPR049675">
    <property type="entry name" value="QatB"/>
</dbReference>
<organism evidence="2 3">
    <name type="scientific">Rossellomorea aquimaris</name>
    <dbReference type="NCBI Taxonomy" id="189382"/>
    <lineage>
        <taxon>Bacteria</taxon>
        <taxon>Bacillati</taxon>
        <taxon>Bacillota</taxon>
        <taxon>Bacilli</taxon>
        <taxon>Bacillales</taxon>
        <taxon>Bacillaceae</taxon>
        <taxon>Rossellomorea</taxon>
    </lineage>
</organism>
<gene>
    <name evidence="2" type="ORF">FZC80_14285</name>
</gene>
<evidence type="ECO:0000313" key="2">
    <source>
        <dbReference type="EMBL" id="TYS77010.1"/>
    </source>
</evidence>
<evidence type="ECO:0000256" key="1">
    <source>
        <dbReference type="SAM" id="MobiDB-lite"/>
    </source>
</evidence>
<dbReference type="Proteomes" id="UP000325054">
    <property type="component" value="Unassembled WGS sequence"/>
</dbReference>
<protein>
    <submittedName>
        <fullName evidence="2">Uncharacterized protein</fullName>
    </submittedName>
</protein>
<evidence type="ECO:0000313" key="3">
    <source>
        <dbReference type="Proteomes" id="UP000325054"/>
    </source>
</evidence>
<dbReference type="AlphaFoldDB" id="A0A5D4TMJ9"/>
<dbReference type="EMBL" id="VTEW01000011">
    <property type="protein sequence ID" value="TYS77010.1"/>
    <property type="molecule type" value="Genomic_DNA"/>
</dbReference>